<accession>A0A1F6LH27</accession>
<evidence type="ECO:0000256" key="4">
    <source>
        <dbReference type="PROSITE-ProRule" id="PRU00409"/>
    </source>
</evidence>
<evidence type="ECO:0000259" key="5">
    <source>
        <dbReference type="PROSITE" id="PS50975"/>
    </source>
</evidence>
<comment type="caution">
    <text evidence="6">The sequence shown here is derived from an EMBL/GenBank/DDBJ whole genome shotgun (WGS) entry which is preliminary data.</text>
</comment>
<dbReference type="InterPro" id="IPR052032">
    <property type="entry name" value="ATP-dep_AA_Ligase"/>
</dbReference>
<feature type="domain" description="ATP-grasp" evidence="5">
    <location>
        <begin position="152"/>
        <end position="361"/>
    </location>
</feature>
<keyword evidence="1" id="KW-0436">Ligase</keyword>
<evidence type="ECO:0000313" key="7">
    <source>
        <dbReference type="Proteomes" id="UP000177067"/>
    </source>
</evidence>
<evidence type="ECO:0000256" key="2">
    <source>
        <dbReference type="ARBA" id="ARBA00022741"/>
    </source>
</evidence>
<keyword evidence="3 4" id="KW-0067">ATP-binding</keyword>
<protein>
    <recommendedName>
        <fullName evidence="5">ATP-grasp domain-containing protein</fullName>
    </recommendedName>
</protein>
<reference evidence="6 7" key="1">
    <citation type="journal article" date="2016" name="Nat. Commun.">
        <title>Thousands of microbial genomes shed light on interconnected biogeochemical processes in an aquifer system.</title>
        <authorList>
            <person name="Anantharaman K."/>
            <person name="Brown C.T."/>
            <person name="Hug L.A."/>
            <person name="Sharon I."/>
            <person name="Castelle C.J."/>
            <person name="Probst A.J."/>
            <person name="Thomas B.C."/>
            <person name="Singh A."/>
            <person name="Wilkins M.J."/>
            <person name="Karaoz U."/>
            <person name="Brodie E.L."/>
            <person name="Williams K.H."/>
            <person name="Hubbard S.S."/>
            <person name="Banfield J.F."/>
        </authorList>
    </citation>
    <scope>NUCLEOTIDE SEQUENCE [LARGE SCALE GENOMIC DNA]</scope>
</reference>
<dbReference type="InterPro" id="IPR011761">
    <property type="entry name" value="ATP-grasp"/>
</dbReference>
<gene>
    <name evidence="6" type="ORF">A2725_03245</name>
</gene>
<dbReference type="GO" id="GO:0016874">
    <property type="term" value="F:ligase activity"/>
    <property type="evidence" value="ECO:0007669"/>
    <property type="project" value="UniProtKB-KW"/>
</dbReference>
<evidence type="ECO:0000256" key="3">
    <source>
        <dbReference type="ARBA" id="ARBA00022840"/>
    </source>
</evidence>
<evidence type="ECO:0000313" key="6">
    <source>
        <dbReference type="EMBL" id="OGH58687.1"/>
    </source>
</evidence>
<dbReference type="PANTHER" id="PTHR43585:SF2">
    <property type="entry name" value="ATP-GRASP ENZYME FSQD"/>
    <property type="match status" value="1"/>
</dbReference>
<dbReference type="PROSITE" id="PS50975">
    <property type="entry name" value="ATP_GRASP"/>
    <property type="match status" value="1"/>
</dbReference>
<dbReference type="Gene3D" id="3.30.470.20">
    <property type="entry name" value="ATP-grasp fold, B domain"/>
    <property type="match status" value="1"/>
</dbReference>
<dbReference type="Pfam" id="PF13535">
    <property type="entry name" value="ATP-grasp_4"/>
    <property type="match status" value="1"/>
</dbReference>
<dbReference type="GO" id="GO:0046872">
    <property type="term" value="F:metal ion binding"/>
    <property type="evidence" value="ECO:0007669"/>
    <property type="project" value="InterPro"/>
</dbReference>
<dbReference type="Proteomes" id="UP000177067">
    <property type="component" value="Unassembled WGS sequence"/>
</dbReference>
<dbReference type="SUPFAM" id="SSF56059">
    <property type="entry name" value="Glutathione synthetase ATP-binding domain-like"/>
    <property type="match status" value="1"/>
</dbReference>
<dbReference type="EMBL" id="MFPS01000009">
    <property type="protein sequence ID" value="OGH58687.1"/>
    <property type="molecule type" value="Genomic_DNA"/>
</dbReference>
<dbReference type="AlphaFoldDB" id="A0A1F6LH27"/>
<keyword evidence="2 4" id="KW-0547">Nucleotide-binding</keyword>
<dbReference type="GO" id="GO:0005524">
    <property type="term" value="F:ATP binding"/>
    <property type="evidence" value="ECO:0007669"/>
    <property type="project" value="UniProtKB-UniRule"/>
</dbReference>
<name>A0A1F6LH27_9BACT</name>
<organism evidence="6 7">
    <name type="scientific">Candidatus Magasanikbacteria bacterium RIFCSPHIGHO2_01_FULL_33_34</name>
    <dbReference type="NCBI Taxonomy" id="1798671"/>
    <lineage>
        <taxon>Bacteria</taxon>
        <taxon>Candidatus Magasanikiibacteriota</taxon>
    </lineage>
</organism>
<evidence type="ECO:0000256" key="1">
    <source>
        <dbReference type="ARBA" id="ARBA00022598"/>
    </source>
</evidence>
<sequence>MSNQKGKQTAQIINKIFDQMIKAVNDTGEEKQKNIILFVGKIQDFTYSSIEAYNKSSEKKYRIGLIYDSKSKFDLSGQKIFDSIEIKIPCDINNPSSIQKALLPYQDELLAITCRGEDKIPTFSKIIPHVPYLNTPSSKSLEWASDKIMMRERLRIHNKNITPAFTIIKDYKNSSIKKIEDEVGFPIVVKPSGLAASRLVSICFHKEELEQILKKIFKKIDSVYKENNFTGEPQVLVEKFMDGEMYSIDGYVNRRGIINFCPMVHIKTGRSIGFDDFFGYQQITPTLLGKEKIINAEFVAQEAVHALALRNTTVHVEMIKTESGWKIIELAARAGGFRHQMYKYSYDIDHTLNDIYIHIPEKTIIPKKVLGYTVAMKFFAKQEGTLTKLTGIKKIQLLSSFKEISVNKNIGDMCLYAKNGGNSVFNLIMFNKERSKLLADIRRVEQTIEIETSKNGNTK</sequence>
<dbReference type="PANTHER" id="PTHR43585">
    <property type="entry name" value="FUMIPYRROLE BIOSYNTHESIS PROTEIN C"/>
    <property type="match status" value="1"/>
</dbReference>
<proteinExistence type="predicted"/>